<evidence type="ECO:0000313" key="1">
    <source>
        <dbReference type="EMBL" id="HIQ69921.1"/>
    </source>
</evidence>
<dbReference type="InterPro" id="IPR019587">
    <property type="entry name" value="Polyketide_cyclase/dehydratase"/>
</dbReference>
<evidence type="ECO:0000313" key="2">
    <source>
        <dbReference type="Proteomes" id="UP000886874"/>
    </source>
</evidence>
<dbReference type="Pfam" id="PF10604">
    <property type="entry name" value="Polyketide_cyc2"/>
    <property type="match status" value="1"/>
</dbReference>
<dbReference type="AlphaFoldDB" id="A0A9D1CNL5"/>
<dbReference type="SUPFAM" id="SSF55961">
    <property type="entry name" value="Bet v1-like"/>
    <property type="match status" value="1"/>
</dbReference>
<dbReference type="CDD" id="cd07812">
    <property type="entry name" value="SRPBCC"/>
    <property type="match status" value="1"/>
</dbReference>
<sequence>MAVSKVTVHFPCPVERVWQTVTNLTNTAWRSDLARVEVLDESHFVEHTKTGYATHFSVTACEPLRRWAFTMENGNMSGSWEGIFQAAEGGTRLHCTETVSAKRWWMRPFVPGYLKRQQRLYLDDLRKELQK</sequence>
<reference evidence="1" key="1">
    <citation type="submission" date="2020-10" db="EMBL/GenBank/DDBJ databases">
        <authorList>
            <person name="Gilroy R."/>
        </authorList>
    </citation>
    <scope>NUCLEOTIDE SEQUENCE</scope>
    <source>
        <strain evidence="1">ChiSjej2B20-13462</strain>
    </source>
</reference>
<dbReference type="Gene3D" id="3.30.530.20">
    <property type="match status" value="1"/>
</dbReference>
<protein>
    <submittedName>
        <fullName evidence="1">SRPBCC family protein</fullName>
    </submittedName>
</protein>
<accession>A0A9D1CNL5</accession>
<comment type="caution">
    <text evidence="1">The sequence shown here is derived from an EMBL/GenBank/DDBJ whole genome shotgun (WGS) entry which is preliminary data.</text>
</comment>
<reference evidence="1" key="2">
    <citation type="journal article" date="2021" name="PeerJ">
        <title>Extensive microbial diversity within the chicken gut microbiome revealed by metagenomics and culture.</title>
        <authorList>
            <person name="Gilroy R."/>
            <person name="Ravi A."/>
            <person name="Getino M."/>
            <person name="Pursley I."/>
            <person name="Horton D.L."/>
            <person name="Alikhan N.F."/>
            <person name="Baker D."/>
            <person name="Gharbi K."/>
            <person name="Hall N."/>
            <person name="Watson M."/>
            <person name="Adriaenssens E.M."/>
            <person name="Foster-Nyarko E."/>
            <person name="Jarju S."/>
            <person name="Secka A."/>
            <person name="Antonio M."/>
            <person name="Oren A."/>
            <person name="Chaudhuri R.R."/>
            <person name="La Ragione R."/>
            <person name="Hildebrand F."/>
            <person name="Pallen M.J."/>
        </authorList>
    </citation>
    <scope>NUCLEOTIDE SEQUENCE</scope>
    <source>
        <strain evidence="1">ChiSjej2B20-13462</strain>
    </source>
</reference>
<organism evidence="1 2">
    <name type="scientific">Candidatus Avoscillospira stercorigallinarum</name>
    <dbReference type="NCBI Taxonomy" id="2840708"/>
    <lineage>
        <taxon>Bacteria</taxon>
        <taxon>Bacillati</taxon>
        <taxon>Bacillota</taxon>
        <taxon>Clostridia</taxon>
        <taxon>Eubacteriales</taxon>
        <taxon>Oscillospiraceae</taxon>
        <taxon>Oscillospiraceae incertae sedis</taxon>
        <taxon>Candidatus Avoscillospira</taxon>
    </lineage>
</organism>
<dbReference type="Proteomes" id="UP000886874">
    <property type="component" value="Unassembled WGS sequence"/>
</dbReference>
<name>A0A9D1CNL5_9FIRM</name>
<dbReference type="EMBL" id="DVFN01000092">
    <property type="protein sequence ID" value="HIQ69921.1"/>
    <property type="molecule type" value="Genomic_DNA"/>
</dbReference>
<proteinExistence type="predicted"/>
<gene>
    <name evidence="1" type="ORF">IAA67_06300</name>
</gene>
<dbReference type="InterPro" id="IPR023393">
    <property type="entry name" value="START-like_dom_sf"/>
</dbReference>